<evidence type="ECO:0000313" key="2">
    <source>
        <dbReference type="Proteomes" id="UP000002217"/>
    </source>
</evidence>
<dbReference type="Proteomes" id="UP000002217">
    <property type="component" value="Chromosome"/>
</dbReference>
<accession>C8W5M3</accession>
<dbReference type="EMBL" id="CP001720">
    <property type="protein sequence ID" value="ACV64023.1"/>
    <property type="molecule type" value="Genomic_DNA"/>
</dbReference>
<keyword evidence="2" id="KW-1185">Reference proteome</keyword>
<organism evidence="1 2">
    <name type="scientific">Desulfofarcimen acetoxidans (strain ATCC 49208 / DSM 771 / KCTC 5769 / VKM B-1644 / 5575)</name>
    <name type="common">Desulfotomaculum acetoxidans</name>
    <dbReference type="NCBI Taxonomy" id="485916"/>
    <lineage>
        <taxon>Bacteria</taxon>
        <taxon>Bacillati</taxon>
        <taxon>Bacillota</taxon>
        <taxon>Clostridia</taxon>
        <taxon>Eubacteriales</taxon>
        <taxon>Peptococcaceae</taxon>
        <taxon>Desulfofarcimen</taxon>
    </lineage>
</organism>
<gene>
    <name evidence="1" type="ordered locus">Dtox_3289</name>
</gene>
<dbReference type="AlphaFoldDB" id="C8W5M3"/>
<dbReference type="OrthoDB" id="1734420at2"/>
<evidence type="ECO:0000313" key="1">
    <source>
        <dbReference type="EMBL" id="ACV64023.1"/>
    </source>
</evidence>
<dbReference type="RefSeq" id="WP_015758714.1">
    <property type="nucleotide sequence ID" value="NC_013216.1"/>
</dbReference>
<dbReference type="KEGG" id="dae:Dtox_3289"/>
<protein>
    <submittedName>
        <fullName evidence="1">Uncharacterized protein</fullName>
    </submittedName>
</protein>
<proteinExistence type="predicted"/>
<name>C8W5M3_DESAS</name>
<dbReference type="STRING" id="485916.Dtox_3289"/>
<sequence length="148" mass="17269">MKENKKEKVPIWMYPDMVKRADAAYPLHDISSRSEFVCKAVEFYLGFLQSESSQEYVNKTTLSFLENQMGKLEARICRQLFRMCVEYSLMANVTPGQVKGMTDELMEKLRKKCVADVKSTIGNIRYDRIYAFHQGILWREEALHEPGD</sequence>
<dbReference type="HOGENOM" id="CLU_119981_0_0_9"/>
<dbReference type="eggNOG" id="ENOG5031G3X">
    <property type="taxonomic scope" value="Bacteria"/>
</dbReference>
<reference evidence="1 2" key="1">
    <citation type="journal article" date="2009" name="Stand. Genomic Sci.">
        <title>Complete genome sequence of Desulfotomaculum acetoxidans type strain (5575).</title>
        <authorList>
            <person name="Spring S."/>
            <person name="Lapidus A."/>
            <person name="Schroder M."/>
            <person name="Gleim D."/>
            <person name="Sims D."/>
            <person name="Meincke L."/>
            <person name="Glavina Del Rio T."/>
            <person name="Tice H."/>
            <person name="Copeland A."/>
            <person name="Cheng J.F."/>
            <person name="Lucas S."/>
            <person name="Chen F."/>
            <person name="Nolan M."/>
            <person name="Bruce D."/>
            <person name="Goodwin L."/>
            <person name="Pitluck S."/>
            <person name="Ivanova N."/>
            <person name="Mavromatis K."/>
            <person name="Mikhailova N."/>
            <person name="Pati A."/>
            <person name="Chen A."/>
            <person name="Palaniappan K."/>
            <person name="Land M."/>
            <person name="Hauser L."/>
            <person name="Chang Y.J."/>
            <person name="Jeffries C.D."/>
            <person name="Chain P."/>
            <person name="Saunders E."/>
            <person name="Brettin T."/>
            <person name="Detter J.C."/>
            <person name="Goker M."/>
            <person name="Bristow J."/>
            <person name="Eisen J.A."/>
            <person name="Markowitz V."/>
            <person name="Hugenholtz P."/>
            <person name="Kyrpides N.C."/>
            <person name="Klenk H.P."/>
            <person name="Han C."/>
        </authorList>
    </citation>
    <scope>NUCLEOTIDE SEQUENCE [LARGE SCALE GENOMIC DNA]</scope>
    <source>
        <strain evidence="2">ATCC 49208 / DSM 771 / VKM B-1644</strain>
    </source>
</reference>